<dbReference type="EMBL" id="JBHSBD010000099">
    <property type="protein sequence ID" value="MFC3970307.1"/>
    <property type="molecule type" value="Genomic_DNA"/>
</dbReference>
<dbReference type="Proteomes" id="UP001595697">
    <property type="component" value="Unassembled WGS sequence"/>
</dbReference>
<sequence length="84" mass="8915">MIVSLSLITKIPLPTIGRSIGDDAPPVFRGVPRKTGGRSTWGKIQTALLGRIAPVLTGDFSAEDCEVLEVTQTLSAIKALARKL</sequence>
<dbReference type="RefSeq" id="WP_247262007.1">
    <property type="nucleotide sequence ID" value="NZ_JALJQZ010000033.1"/>
</dbReference>
<organism evidence="1 2">
    <name type="scientific">Rhizobium lemnae</name>
    <dbReference type="NCBI Taxonomy" id="1214924"/>
    <lineage>
        <taxon>Bacteria</taxon>
        <taxon>Pseudomonadati</taxon>
        <taxon>Pseudomonadota</taxon>
        <taxon>Alphaproteobacteria</taxon>
        <taxon>Hyphomicrobiales</taxon>
        <taxon>Rhizobiaceae</taxon>
        <taxon>Rhizobium/Agrobacterium group</taxon>
        <taxon>Rhizobium</taxon>
    </lineage>
</organism>
<accession>A0ABV8EEX2</accession>
<gene>
    <name evidence="1" type="ORF">ACFOVS_19655</name>
</gene>
<protein>
    <submittedName>
        <fullName evidence="1">Uncharacterized protein</fullName>
    </submittedName>
</protein>
<comment type="caution">
    <text evidence="1">The sequence shown here is derived from an EMBL/GenBank/DDBJ whole genome shotgun (WGS) entry which is preliminary data.</text>
</comment>
<evidence type="ECO:0000313" key="2">
    <source>
        <dbReference type="Proteomes" id="UP001595697"/>
    </source>
</evidence>
<proteinExistence type="predicted"/>
<reference evidence="2" key="1">
    <citation type="journal article" date="2019" name="Int. J. Syst. Evol. Microbiol.">
        <title>The Global Catalogue of Microorganisms (GCM) 10K type strain sequencing project: providing services to taxonomists for standard genome sequencing and annotation.</title>
        <authorList>
            <consortium name="The Broad Institute Genomics Platform"/>
            <consortium name="The Broad Institute Genome Sequencing Center for Infectious Disease"/>
            <person name="Wu L."/>
            <person name="Ma J."/>
        </authorList>
    </citation>
    <scope>NUCLEOTIDE SEQUENCE [LARGE SCALE GENOMIC DNA]</scope>
    <source>
        <strain evidence="2">TBRC 5781</strain>
    </source>
</reference>
<evidence type="ECO:0000313" key="1">
    <source>
        <dbReference type="EMBL" id="MFC3970307.1"/>
    </source>
</evidence>
<keyword evidence="2" id="KW-1185">Reference proteome</keyword>
<name>A0ABV8EEX2_9HYPH</name>